<feature type="active site" description="Nucleophile" evidence="4 5">
    <location>
        <position position="52"/>
    </location>
</feature>
<dbReference type="GO" id="GO:0003723">
    <property type="term" value="F:RNA binding"/>
    <property type="evidence" value="ECO:0007669"/>
    <property type="project" value="InterPro"/>
</dbReference>
<comment type="subunit">
    <text evidence="4">Homodimer.</text>
</comment>
<evidence type="ECO:0000256" key="3">
    <source>
        <dbReference type="ARBA" id="ARBA00023235"/>
    </source>
</evidence>
<comment type="similarity">
    <text evidence="1 4 7">Belongs to the tRNA pseudouridine synthase TruA family.</text>
</comment>
<dbReference type="NCBIfam" id="TIGR00071">
    <property type="entry name" value="hisT_truA"/>
    <property type="match status" value="1"/>
</dbReference>
<organism evidence="9 10">
    <name type="scientific">Acidovorax kalamii</name>
    <dbReference type="NCBI Taxonomy" id="2004485"/>
    <lineage>
        <taxon>Bacteria</taxon>
        <taxon>Pseudomonadati</taxon>
        <taxon>Pseudomonadota</taxon>
        <taxon>Betaproteobacteria</taxon>
        <taxon>Burkholderiales</taxon>
        <taxon>Comamonadaceae</taxon>
        <taxon>Acidovorax</taxon>
    </lineage>
</organism>
<dbReference type="PIRSF" id="PIRSF001430">
    <property type="entry name" value="tRNA_psdUrid_synth"/>
    <property type="match status" value="1"/>
</dbReference>
<dbReference type="SUPFAM" id="SSF55120">
    <property type="entry name" value="Pseudouridine synthase"/>
    <property type="match status" value="1"/>
</dbReference>
<feature type="binding site" evidence="4 6">
    <location>
        <position position="110"/>
    </location>
    <ligand>
        <name>substrate</name>
    </ligand>
</feature>
<dbReference type="GO" id="GO:0031119">
    <property type="term" value="P:tRNA pseudouridine synthesis"/>
    <property type="evidence" value="ECO:0007669"/>
    <property type="project" value="UniProtKB-UniRule"/>
</dbReference>
<feature type="domain" description="Pseudouridine synthase I TruA alpha/beta" evidence="8">
    <location>
        <begin position="143"/>
        <end position="256"/>
    </location>
</feature>
<sequence>MTRVALGVSYNGQAYSGWQSQLSGNTVQDKLEAALGRFATHPVSTLCAGRTDAGVHGLMQVVHFDTLLQRPASSWVRGTNTFLPADIAVQWAQPVPSDFHARASAVARRYAYVLLQSPVRPSVDAGRVGWVFHPLDHGAMRQAADILLGEHDFTSFRASACQAKSPVKTLHRIDITRRGLGDPHPELGWSPCYWRFEFEANAFLHHMIRNIMGCLIAVGRGDQPPEWMAQVLAAQSRDAAAPTFSPDGLYFQGPVYEARWGLPQRTAAYDWLP</sequence>
<dbReference type="InterPro" id="IPR001406">
    <property type="entry name" value="PsdUridine_synth_TruA"/>
</dbReference>
<dbReference type="InterPro" id="IPR020103">
    <property type="entry name" value="PsdUridine_synth_cat_dom_sf"/>
</dbReference>
<dbReference type="Pfam" id="PF01416">
    <property type="entry name" value="PseudoU_synth_1"/>
    <property type="match status" value="2"/>
</dbReference>
<protein>
    <recommendedName>
        <fullName evidence="4">tRNA pseudouridine synthase A</fullName>
        <ecNumber evidence="4">5.4.99.12</ecNumber>
    </recommendedName>
    <alternativeName>
        <fullName evidence="4">tRNA pseudouridine(38-40) synthase</fullName>
    </alternativeName>
    <alternativeName>
        <fullName evidence="4">tRNA pseudouridylate synthase I</fullName>
    </alternativeName>
    <alternativeName>
        <fullName evidence="4">tRNA-uridine isomerase I</fullName>
    </alternativeName>
</protein>
<comment type="catalytic activity">
    <reaction evidence="4 7">
        <text>uridine(38/39/40) in tRNA = pseudouridine(38/39/40) in tRNA</text>
        <dbReference type="Rhea" id="RHEA:22376"/>
        <dbReference type="Rhea" id="RHEA-COMP:10085"/>
        <dbReference type="Rhea" id="RHEA-COMP:10087"/>
        <dbReference type="ChEBI" id="CHEBI:65314"/>
        <dbReference type="ChEBI" id="CHEBI:65315"/>
        <dbReference type="EC" id="5.4.99.12"/>
    </reaction>
</comment>
<dbReference type="PANTHER" id="PTHR11142">
    <property type="entry name" value="PSEUDOURIDYLATE SYNTHASE"/>
    <property type="match status" value="1"/>
</dbReference>
<dbReference type="CDD" id="cd02570">
    <property type="entry name" value="PseudoU_synth_EcTruA"/>
    <property type="match status" value="1"/>
</dbReference>
<evidence type="ECO:0000256" key="5">
    <source>
        <dbReference type="PIRSR" id="PIRSR001430-1"/>
    </source>
</evidence>
<evidence type="ECO:0000256" key="4">
    <source>
        <dbReference type="HAMAP-Rule" id="MF_00171"/>
    </source>
</evidence>
<dbReference type="AlphaFoldDB" id="A0A235ET01"/>
<name>A0A235ET01_9BURK</name>
<dbReference type="Gene3D" id="3.30.70.660">
    <property type="entry name" value="Pseudouridine synthase I, catalytic domain, C-terminal subdomain"/>
    <property type="match status" value="1"/>
</dbReference>
<dbReference type="RefSeq" id="WP_094285550.1">
    <property type="nucleotide sequence ID" value="NZ_NOIG01000001.1"/>
</dbReference>
<keyword evidence="3 4" id="KW-0413">Isomerase</keyword>
<evidence type="ECO:0000256" key="1">
    <source>
        <dbReference type="ARBA" id="ARBA00009375"/>
    </source>
</evidence>
<evidence type="ECO:0000259" key="8">
    <source>
        <dbReference type="Pfam" id="PF01416"/>
    </source>
</evidence>
<comment type="function">
    <text evidence="4">Formation of pseudouridine at positions 38, 39 and 40 in the anticodon stem and loop of transfer RNAs.</text>
</comment>
<dbReference type="InterPro" id="IPR020094">
    <property type="entry name" value="TruA/RsuA/RluB/E/F_N"/>
</dbReference>
<feature type="domain" description="Pseudouridine synthase I TruA alpha/beta" evidence="8">
    <location>
        <begin position="9"/>
        <end position="102"/>
    </location>
</feature>
<reference evidence="9 10" key="1">
    <citation type="submission" date="2017-07" db="EMBL/GenBank/DDBJ databases">
        <title>Acidovorax KNDSW TSA 6 genome sequence and assembly.</title>
        <authorList>
            <person name="Mayilraj S."/>
        </authorList>
    </citation>
    <scope>NUCLEOTIDE SEQUENCE [LARGE SCALE GENOMIC DNA]</scope>
    <source>
        <strain evidence="9 10">KNDSW-TSA6</strain>
    </source>
</reference>
<comment type="caution">
    <text evidence="9">The sequence shown here is derived from an EMBL/GenBank/DDBJ whole genome shotgun (WGS) entry which is preliminary data.</text>
</comment>
<dbReference type="OrthoDB" id="9811823at2"/>
<dbReference type="EMBL" id="NOIG01000001">
    <property type="protein sequence ID" value="OYD52131.1"/>
    <property type="molecule type" value="Genomic_DNA"/>
</dbReference>
<dbReference type="EC" id="5.4.99.12" evidence="4"/>
<gene>
    <name evidence="4" type="primary">truA</name>
    <name evidence="9" type="ORF">CBY09_01165</name>
</gene>
<keyword evidence="10" id="KW-1185">Reference proteome</keyword>
<dbReference type="InterPro" id="IPR020097">
    <property type="entry name" value="PsdUridine_synth_TruA_a/b_dom"/>
</dbReference>
<evidence type="ECO:0000256" key="2">
    <source>
        <dbReference type="ARBA" id="ARBA00022694"/>
    </source>
</evidence>
<keyword evidence="2 4" id="KW-0819">tRNA processing</keyword>
<dbReference type="FunFam" id="3.30.70.580:FF:000001">
    <property type="entry name" value="tRNA pseudouridine synthase A"/>
    <property type="match status" value="1"/>
</dbReference>
<evidence type="ECO:0000313" key="10">
    <source>
        <dbReference type="Proteomes" id="UP000215441"/>
    </source>
</evidence>
<dbReference type="Proteomes" id="UP000215441">
    <property type="component" value="Unassembled WGS sequence"/>
</dbReference>
<dbReference type="PANTHER" id="PTHR11142:SF0">
    <property type="entry name" value="TRNA PSEUDOURIDINE SYNTHASE-LIKE 1"/>
    <property type="match status" value="1"/>
</dbReference>
<dbReference type="HAMAP" id="MF_00171">
    <property type="entry name" value="TruA"/>
    <property type="match status" value="1"/>
</dbReference>
<accession>A0A235ET01</accession>
<evidence type="ECO:0000313" key="9">
    <source>
        <dbReference type="EMBL" id="OYD52131.1"/>
    </source>
</evidence>
<proteinExistence type="inferred from homology"/>
<evidence type="ECO:0000256" key="7">
    <source>
        <dbReference type="RuleBase" id="RU003792"/>
    </source>
</evidence>
<dbReference type="InterPro" id="IPR020095">
    <property type="entry name" value="PsdUridine_synth_TruA_C"/>
</dbReference>
<comment type="caution">
    <text evidence="4">Lacks conserved residue(s) required for the propagation of feature annotation.</text>
</comment>
<evidence type="ECO:0000256" key="6">
    <source>
        <dbReference type="PIRSR" id="PIRSR001430-2"/>
    </source>
</evidence>
<dbReference type="GO" id="GO:0160147">
    <property type="term" value="F:tRNA pseudouridine(38-40) synthase activity"/>
    <property type="evidence" value="ECO:0007669"/>
    <property type="project" value="UniProtKB-EC"/>
</dbReference>
<dbReference type="Gene3D" id="3.30.70.580">
    <property type="entry name" value="Pseudouridine synthase I, catalytic domain, N-terminal subdomain"/>
    <property type="match status" value="1"/>
</dbReference>